<evidence type="ECO:0000259" key="5">
    <source>
        <dbReference type="Pfam" id="PF04542"/>
    </source>
</evidence>
<feature type="domain" description="RNA polymerase sigma factor 70 region 4 type 2" evidence="6">
    <location>
        <begin position="132"/>
        <end position="182"/>
    </location>
</feature>
<dbReference type="PANTHER" id="PTHR43133:SF46">
    <property type="entry name" value="RNA POLYMERASE SIGMA-70 FACTOR ECF SUBFAMILY"/>
    <property type="match status" value="1"/>
</dbReference>
<evidence type="ECO:0000256" key="2">
    <source>
        <dbReference type="ARBA" id="ARBA00023015"/>
    </source>
</evidence>
<dbReference type="Pfam" id="PF08281">
    <property type="entry name" value="Sigma70_r4_2"/>
    <property type="match status" value="1"/>
</dbReference>
<dbReference type="CDD" id="cd06171">
    <property type="entry name" value="Sigma70_r4"/>
    <property type="match status" value="1"/>
</dbReference>
<dbReference type="GO" id="GO:0003677">
    <property type="term" value="F:DNA binding"/>
    <property type="evidence" value="ECO:0007669"/>
    <property type="project" value="InterPro"/>
</dbReference>
<dbReference type="PANTHER" id="PTHR43133">
    <property type="entry name" value="RNA POLYMERASE ECF-TYPE SIGMA FACTO"/>
    <property type="match status" value="1"/>
</dbReference>
<dbReference type="NCBIfam" id="TIGR02937">
    <property type="entry name" value="sigma70-ECF"/>
    <property type="match status" value="1"/>
</dbReference>
<evidence type="ECO:0000256" key="1">
    <source>
        <dbReference type="ARBA" id="ARBA00010641"/>
    </source>
</evidence>
<keyword evidence="2" id="KW-0805">Transcription regulation</keyword>
<dbReference type="InterPro" id="IPR007627">
    <property type="entry name" value="RNA_pol_sigma70_r2"/>
</dbReference>
<dbReference type="InterPro" id="IPR013324">
    <property type="entry name" value="RNA_pol_sigma_r3/r4-like"/>
</dbReference>
<feature type="domain" description="RNA polymerase sigma-70 region 2" evidence="5">
    <location>
        <begin position="30"/>
        <end position="94"/>
    </location>
</feature>
<protein>
    <submittedName>
        <fullName evidence="7">RNA polymerase sigma factor, sigma-70 family</fullName>
    </submittedName>
</protein>
<evidence type="ECO:0000256" key="4">
    <source>
        <dbReference type="ARBA" id="ARBA00023163"/>
    </source>
</evidence>
<comment type="similarity">
    <text evidence="1">Belongs to the sigma-70 factor family. ECF subfamily.</text>
</comment>
<keyword evidence="3" id="KW-0731">Sigma factor</keyword>
<dbReference type="SUPFAM" id="SSF88659">
    <property type="entry name" value="Sigma3 and sigma4 domains of RNA polymerase sigma factors"/>
    <property type="match status" value="1"/>
</dbReference>
<dbReference type="GO" id="GO:0006352">
    <property type="term" value="P:DNA-templated transcription initiation"/>
    <property type="evidence" value="ECO:0007669"/>
    <property type="project" value="InterPro"/>
</dbReference>
<dbReference type="STRING" id="1079859.SAMN04515674_105350"/>
<proteinExistence type="inferred from homology"/>
<dbReference type="OrthoDB" id="9150024at2"/>
<dbReference type="SUPFAM" id="SSF88946">
    <property type="entry name" value="Sigma2 domain of RNA polymerase sigma factors"/>
    <property type="match status" value="1"/>
</dbReference>
<evidence type="ECO:0000313" key="8">
    <source>
        <dbReference type="Proteomes" id="UP000199306"/>
    </source>
</evidence>
<dbReference type="RefSeq" id="WP_092016988.1">
    <property type="nucleotide sequence ID" value="NZ_FOXH01000005.1"/>
</dbReference>
<dbReference type="InterPro" id="IPR039425">
    <property type="entry name" value="RNA_pol_sigma-70-like"/>
</dbReference>
<dbReference type="EMBL" id="FOXH01000005">
    <property type="protein sequence ID" value="SFP77461.1"/>
    <property type="molecule type" value="Genomic_DNA"/>
</dbReference>
<evidence type="ECO:0000259" key="6">
    <source>
        <dbReference type="Pfam" id="PF08281"/>
    </source>
</evidence>
<dbReference type="Proteomes" id="UP000199306">
    <property type="component" value="Unassembled WGS sequence"/>
</dbReference>
<dbReference type="Gene3D" id="1.10.10.10">
    <property type="entry name" value="Winged helix-like DNA-binding domain superfamily/Winged helix DNA-binding domain"/>
    <property type="match status" value="1"/>
</dbReference>
<sequence>MKLSQLSSPVSDIQLWEQLKNGSELALGKLIRKYFNLLQNYGFKFIKDEDFIKDCVQEVFIEIWNRRDNISIPESVKAYLLSSVRKKVLRESFRQKIVRDEFATDIENSLNFIEFSPEWTIIEQESLSEMTQKVSELLNQLPKRQREVIYLRFYQNLERDEIAQIMELNPQSVSNHLQAAFKTFRENWTGFVLLLHLISTGKIFF</sequence>
<reference evidence="7 8" key="1">
    <citation type="submission" date="2016-10" db="EMBL/GenBank/DDBJ databases">
        <authorList>
            <person name="de Groot N.N."/>
        </authorList>
    </citation>
    <scope>NUCLEOTIDE SEQUENCE [LARGE SCALE GENOMIC DNA]</scope>
    <source>
        <strain evidence="8">E92,LMG 26720,CCM 7988</strain>
    </source>
</reference>
<dbReference type="Pfam" id="PF04542">
    <property type="entry name" value="Sigma70_r2"/>
    <property type="match status" value="1"/>
</dbReference>
<keyword evidence="8" id="KW-1185">Reference proteome</keyword>
<dbReference type="InterPro" id="IPR036388">
    <property type="entry name" value="WH-like_DNA-bd_sf"/>
</dbReference>
<gene>
    <name evidence="7" type="ORF">SAMN04515674_105350</name>
</gene>
<evidence type="ECO:0000256" key="3">
    <source>
        <dbReference type="ARBA" id="ARBA00023082"/>
    </source>
</evidence>
<dbReference type="GO" id="GO:0016987">
    <property type="term" value="F:sigma factor activity"/>
    <property type="evidence" value="ECO:0007669"/>
    <property type="project" value="UniProtKB-KW"/>
</dbReference>
<dbReference type="AlphaFoldDB" id="A0A1I5T3N9"/>
<dbReference type="InterPro" id="IPR014284">
    <property type="entry name" value="RNA_pol_sigma-70_dom"/>
</dbReference>
<organism evidence="7 8">
    <name type="scientific">Pseudarcicella hirudinis</name>
    <dbReference type="NCBI Taxonomy" id="1079859"/>
    <lineage>
        <taxon>Bacteria</taxon>
        <taxon>Pseudomonadati</taxon>
        <taxon>Bacteroidota</taxon>
        <taxon>Cytophagia</taxon>
        <taxon>Cytophagales</taxon>
        <taxon>Flectobacillaceae</taxon>
        <taxon>Pseudarcicella</taxon>
    </lineage>
</organism>
<keyword evidence="4" id="KW-0804">Transcription</keyword>
<accession>A0A1I5T3N9</accession>
<evidence type="ECO:0000313" key="7">
    <source>
        <dbReference type="EMBL" id="SFP77461.1"/>
    </source>
</evidence>
<dbReference type="Gene3D" id="1.10.1740.10">
    <property type="match status" value="1"/>
</dbReference>
<dbReference type="InterPro" id="IPR013325">
    <property type="entry name" value="RNA_pol_sigma_r2"/>
</dbReference>
<dbReference type="InterPro" id="IPR013249">
    <property type="entry name" value="RNA_pol_sigma70_r4_t2"/>
</dbReference>
<name>A0A1I5T3N9_9BACT</name>